<name>A0A7V4U1Y6_CALAY</name>
<dbReference type="Proteomes" id="UP000885779">
    <property type="component" value="Unassembled WGS sequence"/>
</dbReference>
<organism evidence="1">
    <name type="scientific">Caldithrix abyssi</name>
    <dbReference type="NCBI Taxonomy" id="187145"/>
    <lineage>
        <taxon>Bacteria</taxon>
        <taxon>Pseudomonadati</taxon>
        <taxon>Calditrichota</taxon>
        <taxon>Calditrichia</taxon>
        <taxon>Calditrichales</taxon>
        <taxon>Calditrichaceae</taxon>
        <taxon>Caldithrix</taxon>
    </lineage>
</organism>
<protein>
    <submittedName>
        <fullName evidence="1">Uncharacterized protein</fullName>
    </submittedName>
</protein>
<dbReference type="AlphaFoldDB" id="A0A7V4U1Y6"/>
<accession>A0A7V4U1Y6</accession>
<proteinExistence type="predicted"/>
<gene>
    <name evidence="1" type="ORF">ENK44_12575</name>
</gene>
<dbReference type="EMBL" id="DRQG01000114">
    <property type="protein sequence ID" value="HGY56535.1"/>
    <property type="molecule type" value="Genomic_DNA"/>
</dbReference>
<comment type="caution">
    <text evidence="1">The sequence shown here is derived from an EMBL/GenBank/DDBJ whole genome shotgun (WGS) entry which is preliminary data.</text>
</comment>
<evidence type="ECO:0000313" key="1">
    <source>
        <dbReference type="EMBL" id="HGY56535.1"/>
    </source>
</evidence>
<sequence>MAEPNEGAFTFLVPAGWRTSGGIFRVNPTMQGGAAQSIAAKLDLSVKRDNFGTVMLRWLPDMLYFDMSRSPAGQMGLFPPGSNYNGMTVYPVMPAEEYIRQIVFPSVHPAAGQVQVTTRTKLPGLARQYLKLARATQPMIDFSYDAAVVSFTYSENGKQFEERMLAVVENWGQAGAGMWGNKETFYVRAPKGRLKQWEPVLREIRLSIIINQKWLSEEIRGQLVRAGIMNRTLQEMQRIDREITAHRQQVNAEINHDFFLTVTEQEDYINPFTKQVETGSNQWRFRWENNQGDVIYTNQEDYNPNTDMHLNLNGFKLSRIRKR</sequence>
<reference evidence="1" key="1">
    <citation type="journal article" date="2020" name="mSystems">
        <title>Genome- and Community-Level Interaction Insights into Carbon Utilization and Element Cycling Functions of Hydrothermarchaeota in Hydrothermal Sediment.</title>
        <authorList>
            <person name="Zhou Z."/>
            <person name="Liu Y."/>
            <person name="Xu W."/>
            <person name="Pan J."/>
            <person name="Luo Z.H."/>
            <person name="Li M."/>
        </authorList>
    </citation>
    <scope>NUCLEOTIDE SEQUENCE [LARGE SCALE GENOMIC DNA]</scope>
    <source>
        <strain evidence="1">HyVt-577</strain>
    </source>
</reference>